<evidence type="ECO:0000313" key="4">
    <source>
        <dbReference type="EMBL" id="TFJ84657.1"/>
    </source>
</evidence>
<dbReference type="InterPro" id="IPR046347">
    <property type="entry name" value="bZIP_sf"/>
</dbReference>
<dbReference type="GO" id="GO:0003700">
    <property type="term" value="F:DNA-binding transcription factor activity"/>
    <property type="evidence" value="ECO:0007669"/>
    <property type="project" value="InterPro"/>
</dbReference>
<dbReference type="InterPro" id="IPR004827">
    <property type="entry name" value="bZIP"/>
</dbReference>
<dbReference type="SUPFAM" id="SSF57959">
    <property type="entry name" value="Leucine zipper domain"/>
    <property type="match status" value="1"/>
</dbReference>
<evidence type="ECO:0000256" key="1">
    <source>
        <dbReference type="SAM" id="Coils"/>
    </source>
</evidence>
<feature type="compositionally biased region" description="Polar residues" evidence="2">
    <location>
        <begin position="111"/>
        <end position="128"/>
    </location>
</feature>
<dbReference type="SMART" id="SM00338">
    <property type="entry name" value="BRLZ"/>
    <property type="match status" value="1"/>
</dbReference>
<sequence length="438" mass="48665">MVSPASNGGSGGGLPPSLPRPTSAGNLRRGVSSNPDVLPHQQTSQQQQQAQSMTAPHYQVLSPTTDLSQGMEQATICSRGNILQQNSMPPGTLSVPHSKSLRHNDDDDQDSQQVKGNMHQHGQINSLPQAFEKKLRRLEKNRESARECRRRKKEHVVELQKQVAHLEAENLKLKLQLKVGEESQAQERQEKARITKKLDEMVKTGASESDIWQTIDMFKERYSDYGSDRRSAIEFHTNQLEKLLLPTKLTKVCMWMLLNMKGTDIVGGLNVTESKGLVGSLCNVEDAASEPARQLWAVLSEELHVTREQQAALLQRRDNIVAMDADIGVTSAMLRELRALIEDKNSSLDQELLEVQKILSPTQTAKFILWITRNPACMHMLNQLWRAVYERSGGGEGTGDRSGTREGSGEADGHLALGQQAPSANLEEPYQNDRAVST</sequence>
<feature type="region of interest" description="Disordered" evidence="2">
    <location>
        <begin position="1"/>
        <end position="56"/>
    </location>
</feature>
<dbReference type="PRINTS" id="PR00041">
    <property type="entry name" value="LEUZIPPRCREB"/>
</dbReference>
<feature type="compositionally biased region" description="Basic and acidic residues" evidence="2">
    <location>
        <begin position="398"/>
        <end position="413"/>
    </location>
</feature>
<accession>A0A4D9D2R2</accession>
<name>A0A4D9D2R2_9STRA</name>
<reference evidence="4 5" key="1">
    <citation type="submission" date="2019-01" db="EMBL/GenBank/DDBJ databases">
        <title>Nuclear Genome Assembly of the Microalgal Biofuel strain Nannochloropsis salina CCMP1776.</title>
        <authorList>
            <person name="Hovde B."/>
        </authorList>
    </citation>
    <scope>NUCLEOTIDE SEQUENCE [LARGE SCALE GENOMIC DNA]</scope>
    <source>
        <strain evidence="4 5">CCMP1776</strain>
    </source>
</reference>
<proteinExistence type="predicted"/>
<dbReference type="Pfam" id="PF00170">
    <property type="entry name" value="bZIP_1"/>
    <property type="match status" value="1"/>
</dbReference>
<dbReference type="PROSITE" id="PS50217">
    <property type="entry name" value="BZIP"/>
    <property type="match status" value="1"/>
</dbReference>
<dbReference type="PROSITE" id="PS00036">
    <property type="entry name" value="BZIP_BASIC"/>
    <property type="match status" value="1"/>
</dbReference>
<dbReference type="PANTHER" id="PTHR46324:SF26">
    <property type="entry name" value="OS02G0728001 PROTEIN"/>
    <property type="match status" value="1"/>
</dbReference>
<evidence type="ECO:0000256" key="2">
    <source>
        <dbReference type="SAM" id="MobiDB-lite"/>
    </source>
</evidence>
<dbReference type="PANTHER" id="PTHR46324">
    <property type="entry name" value="BASIC LEUCINE ZIPPER 43-RELATED"/>
    <property type="match status" value="1"/>
</dbReference>
<feature type="coiled-coil region" evidence="1">
    <location>
        <begin position="135"/>
        <end position="176"/>
    </location>
</feature>
<organism evidence="4 5">
    <name type="scientific">Nannochloropsis salina CCMP1776</name>
    <dbReference type="NCBI Taxonomy" id="1027361"/>
    <lineage>
        <taxon>Eukaryota</taxon>
        <taxon>Sar</taxon>
        <taxon>Stramenopiles</taxon>
        <taxon>Ochrophyta</taxon>
        <taxon>Eustigmatophyceae</taxon>
        <taxon>Eustigmatales</taxon>
        <taxon>Monodopsidaceae</taxon>
        <taxon>Microchloropsis</taxon>
        <taxon>Microchloropsis salina</taxon>
    </lineage>
</organism>
<dbReference type="CDD" id="cd14690">
    <property type="entry name" value="bZIP_CREB1"/>
    <property type="match status" value="1"/>
</dbReference>
<evidence type="ECO:0000259" key="3">
    <source>
        <dbReference type="PROSITE" id="PS50217"/>
    </source>
</evidence>
<keyword evidence="1" id="KW-0175">Coiled coil</keyword>
<dbReference type="EMBL" id="SDOX01000018">
    <property type="protein sequence ID" value="TFJ84657.1"/>
    <property type="molecule type" value="Genomic_DNA"/>
</dbReference>
<comment type="caution">
    <text evidence="4">The sequence shown here is derived from an EMBL/GenBank/DDBJ whole genome shotgun (WGS) entry which is preliminary data.</text>
</comment>
<feature type="region of interest" description="Disordered" evidence="2">
    <location>
        <begin position="392"/>
        <end position="438"/>
    </location>
</feature>
<dbReference type="Gene3D" id="1.20.5.170">
    <property type="match status" value="1"/>
</dbReference>
<gene>
    <name evidence="4" type="ORF">NSK_004121</name>
</gene>
<protein>
    <recommendedName>
        <fullName evidence="3">BZIP domain-containing protein</fullName>
    </recommendedName>
</protein>
<dbReference type="OrthoDB" id="295274at2759"/>
<dbReference type="AlphaFoldDB" id="A0A4D9D2R2"/>
<dbReference type="Proteomes" id="UP000355283">
    <property type="component" value="Unassembled WGS sequence"/>
</dbReference>
<evidence type="ECO:0000313" key="5">
    <source>
        <dbReference type="Proteomes" id="UP000355283"/>
    </source>
</evidence>
<feature type="region of interest" description="Disordered" evidence="2">
    <location>
        <begin position="82"/>
        <end position="129"/>
    </location>
</feature>
<feature type="compositionally biased region" description="Low complexity" evidence="2">
    <location>
        <begin position="41"/>
        <end position="55"/>
    </location>
</feature>
<keyword evidence="5" id="KW-1185">Reference proteome</keyword>
<dbReference type="InterPro" id="IPR044521">
    <property type="entry name" value="AtbZIP8/43"/>
</dbReference>
<feature type="domain" description="BZIP" evidence="3">
    <location>
        <begin position="131"/>
        <end position="178"/>
    </location>
</feature>